<protein>
    <recommendedName>
        <fullName evidence="3">Type II toxin-antitoxin system PemK/MazF family toxin</fullName>
    </recommendedName>
</protein>
<geneLocation type="plasmid" evidence="2">
    <name>pedy32-46i</name>
</geneLocation>
<dbReference type="Proteomes" id="UP000264006">
    <property type="component" value="Plasmid pEDY32-46I"/>
</dbReference>
<dbReference type="KEGG" id="euz:DVS28_b0063"/>
<accession>A0A346Y5T6</accession>
<sequence>MQDHTKPRLVQGEVAIATIRSHNLYGTDDPGKPRPVVLLRPAGRSGWLIMGLTTLPAYTDGTPRIPIADPHGAGLNGPGYLWGNPCTLPTDNITSHLGWCHERLIADIAALADLDDGTVARMTLASNAERAREEATA</sequence>
<evidence type="ECO:0000313" key="1">
    <source>
        <dbReference type="EMBL" id="AXV09833.1"/>
    </source>
</evidence>
<dbReference type="EMBL" id="CP031166">
    <property type="protein sequence ID" value="AXV09833.1"/>
    <property type="molecule type" value="Genomic_DNA"/>
</dbReference>
<dbReference type="AlphaFoldDB" id="A0A346Y5T6"/>
<proteinExistence type="predicted"/>
<keyword evidence="2" id="KW-1185">Reference proteome</keyword>
<name>A0A346Y5T6_9ACTN</name>
<evidence type="ECO:0000313" key="2">
    <source>
        <dbReference type="Proteomes" id="UP000264006"/>
    </source>
</evidence>
<keyword evidence="1" id="KW-0614">Plasmid</keyword>
<gene>
    <name evidence="1" type="ORF">DVS28_b0063</name>
</gene>
<dbReference type="OrthoDB" id="5507614at2"/>
<evidence type="ECO:0008006" key="3">
    <source>
        <dbReference type="Google" id="ProtNLM"/>
    </source>
</evidence>
<organism evidence="1 2">
    <name type="scientific">Euzebya pacifica</name>
    <dbReference type="NCBI Taxonomy" id="1608957"/>
    <lineage>
        <taxon>Bacteria</taxon>
        <taxon>Bacillati</taxon>
        <taxon>Actinomycetota</taxon>
        <taxon>Nitriliruptoria</taxon>
        <taxon>Euzebyales</taxon>
    </lineage>
</organism>
<reference evidence="1 2" key="1">
    <citation type="submission" date="2018-09" db="EMBL/GenBank/DDBJ databases">
        <title>Complete genome sequence of Euzebya sp. DY32-46 isolated from seawater of Pacific Ocean.</title>
        <authorList>
            <person name="Xu L."/>
            <person name="Wu Y.-H."/>
            <person name="Xu X.-W."/>
        </authorList>
    </citation>
    <scope>NUCLEOTIDE SEQUENCE [LARGE SCALE GENOMIC DNA]</scope>
    <source>
        <strain evidence="1 2">DY32-46</strain>
        <plasmid evidence="2">pedy32-46i</plasmid>
    </source>
</reference>
<dbReference type="RefSeq" id="WP_114594449.1">
    <property type="nucleotide sequence ID" value="NZ_CP031166.1"/>
</dbReference>